<organism evidence="3 4">
    <name type="scientific">Nakamurella aerolata</name>
    <dbReference type="NCBI Taxonomy" id="1656892"/>
    <lineage>
        <taxon>Bacteria</taxon>
        <taxon>Bacillati</taxon>
        <taxon>Actinomycetota</taxon>
        <taxon>Actinomycetes</taxon>
        <taxon>Nakamurellales</taxon>
        <taxon>Nakamurellaceae</taxon>
        <taxon>Nakamurella</taxon>
    </lineage>
</organism>
<evidence type="ECO:0000256" key="1">
    <source>
        <dbReference type="SAM" id="Phobius"/>
    </source>
</evidence>
<feature type="transmembrane region" description="Helical" evidence="1">
    <location>
        <begin position="107"/>
        <end position="124"/>
    </location>
</feature>
<comment type="caution">
    <text evidence="3">The sequence shown here is derived from an EMBL/GenBank/DDBJ whole genome shotgun (WGS) entry which is preliminary data.</text>
</comment>
<sequence>MTTARLRASDADRQQAVEELGRHFADGRLDTDEYDQRVRRAYAATYTDEIPELFGDLPGGRRAAEPFGGANFFNFAAGQLNTADAPWRKHFAPPRGARGGSGRGMTFPRAVFTALGILLAIAIATVVIGVLVHLIVPIGIIALIVMLVSRRRTGMRPHSRRYG</sequence>
<dbReference type="InterPro" id="IPR012551">
    <property type="entry name" value="DUF1707_SHOCT-like"/>
</dbReference>
<feature type="domain" description="DUF1707" evidence="2">
    <location>
        <begin position="6"/>
        <end position="58"/>
    </location>
</feature>
<dbReference type="Pfam" id="PF08044">
    <property type="entry name" value="DUF1707"/>
    <property type="match status" value="1"/>
</dbReference>
<evidence type="ECO:0000313" key="4">
    <source>
        <dbReference type="Proteomes" id="UP000562984"/>
    </source>
</evidence>
<name>A0A849AJN6_9ACTN</name>
<dbReference type="RefSeq" id="WP_171200726.1">
    <property type="nucleotide sequence ID" value="NZ_JABEND010000009.1"/>
</dbReference>
<keyword evidence="1" id="KW-0812">Transmembrane</keyword>
<evidence type="ECO:0000259" key="2">
    <source>
        <dbReference type="Pfam" id="PF08044"/>
    </source>
</evidence>
<dbReference type="AlphaFoldDB" id="A0A849AJN6"/>
<keyword evidence="1" id="KW-1133">Transmembrane helix</keyword>
<proteinExistence type="predicted"/>
<gene>
    <name evidence="3" type="ORF">HKD39_15210</name>
</gene>
<feature type="transmembrane region" description="Helical" evidence="1">
    <location>
        <begin position="130"/>
        <end position="148"/>
    </location>
</feature>
<dbReference type="EMBL" id="JABEND010000009">
    <property type="protein sequence ID" value="NNG37032.1"/>
    <property type="molecule type" value="Genomic_DNA"/>
</dbReference>
<evidence type="ECO:0000313" key="3">
    <source>
        <dbReference type="EMBL" id="NNG37032.1"/>
    </source>
</evidence>
<keyword evidence="4" id="KW-1185">Reference proteome</keyword>
<dbReference type="Proteomes" id="UP000562984">
    <property type="component" value="Unassembled WGS sequence"/>
</dbReference>
<keyword evidence="1" id="KW-0472">Membrane</keyword>
<accession>A0A849AJN6</accession>
<reference evidence="3 4" key="1">
    <citation type="submission" date="2020-05" db="EMBL/GenBank/DDBJ databases">
        <title>Nakamurella sp. DB0629 isolated from air conditioner.</title>
        <authorList>
            <person name="Kim D.H."/>
            <person name="Kim D.-U."/>
        </authorList>
    </citation>
    <scope>NUCLEOTIDE SEQUENCE [LARGE SCALE GENOMIC DNA]</scope>
    <source>
        <strain evidence="3 4">DB0629</strain>
    </source>
</reference>
<protein>
    <submittedName>
        <fullName evidence="3">DUF1707 domain-containing protein</fullName>
    </submittedName>
</protein>